<dbReference type="InterPro" id="IPR011008">
    <property type="entry name" value="Dimeric_a/b-barrel"/>
</dbReference>
<feature type="domain" description="DUF1330" evidence="1">
    <location>
        <begin position="57"/>
        <end position="133"/>
    </location>
</feature>
<dbReference type="PANTHER" id="PTHR40257">
    <property type="match status" value="1"/>
</dbReference>
<reference evidence="2 3" key="1">
    <citation type="journal article" date="2002" name="Int. J. Syst. Evol. Microbiol.">
        <title>Sphingopyxis witflariensis sp. nov., isolated from activated sludge.</title>
        <authorList>
            <person name="Kampfer P."/>
            <person name="Witzenberger R."/>
            <person name="Denner E.B."/>
            <person name="Busse H.J."/>
            <person name="Neef A."/>
        </authorList>
    </citation>
    <scope>NUCLEOTIDE SEQUENCE [LARGE SCALE GENOMIC DNA]</scope>
    <source>
        <strain evidence="2 3">DSM 14551</strain>
    </source>
</reference>
<dbReference type="Pfam" id="PF07045">
    <property type="entry name" value="DUF1330"/>
    <property type="match status" value="1"/>
</dbReference>
<comment type="caution">
    <text evidence="2">The sequence shown here is derived from an EMBL/GenBank/DDBJ whole genome shotgun (WGS) entry which is preliminary data.</text>
</comment>
<accession>A0A246K3C9</accession>
<dbReference type="Gene3D" id="3.30.70.100">
    <property type="match status" value="1"/>
</dbReference>
<evidence type="ECO:0000259" key="1">
    <source>
        <dbReference type="Pfam" id="PF07045"/>
    </source>
</evidence>
<keyword evidence="3" id="KW-1185">Reference proteome</keyword>
<dbReference type="PANTHER" id="PTHR40257:SF1">
    <property type="entry name" value="DUF1330 DOMAIN-CONTAINING PROTEIN"/>
    <property type="match status" value="1"/>
</dbReference>
<sequence>MSDRSGDHHIDPERAQFDAFKALPRDTPIHMLNLVRFKEQATYPADHALAGQGLSGAEAYAHYGADSGAVFQRVGGRIVWRGTMEAMVIGPDGEYWDAMFIAEYPNSGAFMEMVTDPVYRVAVFHRQAAVETSRLIRCDPKASQAGTVFG</sequence>
<gene>
    <name evidence="2" type="ORF">CDQ91_04555</name>
</gene>
<dbReference type="InterPro" id="IPR010753">
    <property type="entry name" value="DUF1330"/>
</dbReference>
<dbReference type="OrthoDB" id="8909581at2"/>
<dbReference type="RefSeq" id="WP_088471544.1">
    <property type="nucleotide sequence ID" value="NZ_NISJ01000002.1"/>
</dbReference>
<protein>
    <submittedName>
        <fullName evidence="2">DUF1330 domain-containing protein</fullName>
    </submittedName>
</protein>
<dbReference type="Proteomes" id="UP000197097">
    <property type="component" value="Unassembled WGS sequence"/>
</dbReference>
<evidence type="ECO:0000313" key="3">
    <source>
        <dbReference type="Proteomes" id="UP000197097"/>
    </source>
</evidence>
<dbReference type="AlphaFoldDB" id="A0A246K3C9"/>
<proteinExistence type="predicted"/>
<name>A0A246K3C9_9SPHN</name>
<organism evidence="2 3">
    <name type="scientific">Sphingopyxis witflariensis</name>
    <dbReference type="NCBI Taxonomy" id="173675"/>
    <lineage>
        <taxon>Bacteria</taxon>
        <taxon>Pseudomonadati</taxon>
        <taxon>Pseudomonadota</taxon>
        <taxon>Alphaproteobacteria</taxon>
        <taxon>Sphingomonadales</taxon>
        <taxon>Sphingomonadaceae</taxon>
        <taxon>Sphingopyxis</taxon>
    </lineage>
</organism>
<dbReference type="SUPFAM" id="SSF54909">
    <property type="entry name" value="Dimeric alpha+beta barrel"/>
    <property type="match status" value="1"/>
</dbReference>
<evidence type="ECO:0000313" key="2">
    <source>
        <dbReference type="EMBL" id="OWR00057.1"/>
    </source>
</evidence>
<dbReference type="EMBL" id="NISJ01000002">
    <property type="protein sequence ID" value="OWR00057.1"/>
    <property type="molecule type" value="Genomic_DNA"/>
</dbReference>